<protein>
    <submittedName>
        <fullName evidence="1">Uncharacterized protein</fullName>
    </submittedName>
</protein>
<organism evidence="1 2">
    <name type="scientific">Catenulispora subtropica</name>
    <dbReference type="NCBI Taxonomy" id="450798"/>
    <lineage>
        <taxon>Bacteria</taxon>
        <taxon>Bacillati</taxon>
        <taxon>Actinomycetota</taxon>
        <taxon>Actinomycetes</taxon>
        <taxon>Catenulisporales</taxon>
        <taxon>Catenulisporaceae</taxon>
        <taxon>Catenulispora</taxon>
    </lineage>
</organism>
<comment type="caution">
    <text evidence="1">The sequence shown here is derived from an EMBL/GenBank/DDBJ whole genome shotgun (WGS) entry which is preliminary data.</text>
</comment>
<gene>
    <name evidence="1" type="ORF">GCM10009838_41240</name>
</gene>
<dbReference type="EMBL" id="BAAAQM010000022">
    <property type="protein sequence ID" value="GAA1976641.1"/>
    <property type="molecule type" value="Genomic_DNA"/>
</dbReference>
<sequence>MASLSTANWSAVRPRLLPVVRQADFSMGTPYEPPPIPFRPFAPCLSEFVVVDLPDRVEYVTIKRLADWNVTVDDVFAAARENLAGHFANLLDKRSTEGPQAMAFVGAGHSYFSSLPLLDGWLAAWSAGWGGVRPLFAITVQGELLVVPEPDDPGQLLPLLAGIEQEWTEAARPVSPVLYTLDADGEPVPFDVPPGVPADHPARHAIRRSRGLLANTVYDAQTKHLRENAELGDPFFAALQRFSRRGSDISFTVATWGEDEWGLLPEADWVAFANDDGQFFVRWDDVARECGLVPEAGYHPARYHVEAWPAPEVMTRLRALADQP</sequence>
<evidence type="ECO:0000313" key="2">
    <source>
        <dbReference type="Proteomes" id="UP001499854"/>
    </source>
</evidence>
<keyword evidence="2" id="KW-1185">Reference proteome</keyword>
<evidence type="ECO:0000313" key="1">
    <source>
        <dbReference type="EMBL" id="GAA1976641.1"/>
    </source>
</evidence>
<name>A0ABN2RXF7_9ACTN</name>
<dbReference type="RefSeq" id="WP_344658691.1">
    <property type="nucleotide sequence ID" value="NZ_BAAAQM010000022.1"/>
</dbReference>
<reference evidence="1 2" key="1">
    <citation type="journal article" date="2019" name="Int. J. Syst. Evol. Microbiol.">
        <title>The Global Catalogue of Microorganisms (GCM) 10K type strain sequencing project: providing services to taxonomists for standard genome sequencing and annotation.</title>
        <authorList>
            <consortium name="The Broad Institute Genomics Platform"/>
            <consortium name="The Broad Institute Genome Sequencing Center for Infectious Disease"/>
            <person name="Wu L."/>
            <person name="Ma J."/>
        </authorList>
    </citation>
    <scope>NUCLEOTIDE SEQUENCE [LARGE SCALE GENOMIC DNA]</scope>
    <source>
        <strain evidence="1 2">JCM 16013</strain>
    </source>
</reference>
<proteinExistence type="predicted"/>
<dbReference type="Proteomes" id="UP001499854">
    <property type="component" value="Unassembled WGS sequence"/>
</dbReference>
<accession>A0ABN2RXF7</accession>